<dbReference type="PANTHER" id="PTHR33909">
    <property type="entry name" value="SEC TRANSLOCON ACCESSORY COMPLEX SUBUNIT YAJC"/>
    <property type="match status" value="1"/>
</dbReference>
<dbReference type="PANTHER" id="PTHR33909:SF1">
    <property type="entry name" value="SEC TRANSLOCON ACCESSORY COMPLEX SUBUNIT YAJC"/>
    <property type="match status" value="1"/>
</dbReference>
<dbReference type="RefSeq" id="WP_033099193.1">
    <property type="nucleotide sequence ID" value="NZ_JACEIP010000001.1"/>
</dbReference>
<gene>
    <name evidence="12" type="primary">yajC</name>
    <name evidence="12" type="ORF">H1164_00300</name>
</gene>
<dbReference type="EMBL" id="JACEIP010000001">
    <property type="protein sequence ID" value="MBA4541352.1"/>
    <property type="molecule type" value="Genomic_DNA"/>
</dbReference>
<dbReference type="GO" id="GO:0005886">
    <property type="term" value="C:plasma membrane"/>
    <property type="evidence" value="ECO:0007669"/>
    <property type="project" value="UniProtKB-SubCell"/>
</dbReference>
<evidence type="ECO:0000313" key="12">
    <source>
        <dbReference type="EMBL" id="MBA4541352.1"/>
    </source>
</evidence>
<evidence type="ECO:0000256" key="7">
    <source>
        <dbReference type="ARBA" id="ARBA00022989"/>
    </source>
</evidence>
<keyword evidence="4" id="KW-1003">Cell membrane</keyword>
<keyword evidence="7 11" id="KW-1133">Transmembrane helix</keyword>
<dbReference type="Proteomes" id="UP000530514">
    <property type="component" value="Unassembled WGS sequence"/>
</dbReference>
<feature type="region of interest" description="Disordered" evidence="10">
    <location>
        <begin position="85"/>
        <end position="105"/>
    </location>
</feature>
<proteinExistence type="inferred from homology"/>
<keyword evidence="8" id="KW-0811">Translocation</keyword>
<organism evidence="12 13">
    <name type="scientific">Thermoactinomyces daqus</name>
    <dbReference type="NCBI Taxonomy" id="1329516"/>
    <lineage>
        <taxon>Bacteria</taxon>
        <taxon>Bacillati</taxon>
        <taxon>Bacillota</taxon>
        <taxon>Bacilli</taxon>
        <taxon>Bacillales</taxon>
        <taxon>Thermoactinomycetaceae</taxon>
        <taxon>Thermoactinomyces</taxon>
    </lineage>
</organism>
<evidence type="ECO:0000256" key="3">
    <source>
        <dbReference type="ARBA" id="ARBA00022448"/>
    </source>
</evidence>
<dbReference type="Pfam" id="PF02699">
    <property type="entry name" value="YajC"/>
    <property type="match status" value="1"/>
</dbReference>
<feature type="transmembrane region" description="Helical" evidence="11">
    <location>
        <begin position="6"/>
        <end position="22"/>
    </location>
</feature>
<comment type="caution">
    <text evidence="12">The sequence shown here is derived from an EMBL/GenBank/DDBJ whole genome shotgun (WGS) entry which is preliminary data.</text>
</comment>
<comment type="similarity">
    <text evidence="2">Belongs to the YajC family.</text>
</comment>
<evidence type="ECO:0000256" key="2">
    <source>
        <dbReference type="ARBA" id="ARBA00006742"/>
    </source>
</evidence>
<evidence type="ECO:0000256" key="5">
    <source>
        <dbReference type="ARBA" id="ARBA00022692"/>
    </source>
</evidence>
<dbReference type="SMART" id="SM01323">
    <property type="entry name" value="YajC"/>
    <property type="match status" value="1"/>
</dbReference>
<dbReference type="OrthoDB" id="9800132at2"/>
<accession>A0A7W1X773</accession>
<evidence type="ECO:0000256" key="6">
    <source>
        <dbReference type="ARBA" id="ARBA00022927"/>
    </source>
</evidence>
<evidence type="ECO:0000256" key="9">
    <source>
        <dbReference type="ARBA" id="ARBA00023136"/>
    </source>
</evidence>
<evidence type="ECO:0000256" key="4">
    <source>
        <dbReference type="ARBA" id="ARBA00022475"/>
    </source>
</evidence>
<dbReference type="GO" id="GO:0015031">
    <property type="term" value="P:protein transport"/>
    <property type="evidence" value="ECO:0007669"/>
    <property type="project" value="UniProtKB-KW"/>
</dbReference>
<keyword evidence="5 11" id="KW-0812">Transmembrane</keyword>
<reference evidence="12 13" key="1">
    <citation type="submission" date="2020-07" db="EMBL/GenBank/DDBJ databases">
        <authorList>
            <person name="Feng H."/>
        </authorList>
    </citation>
    <scope>NUCLEOTIDE SEQUENCE [LARGE SCALE GENOMIC DNA]</scope>
    <source>
        <strain evidence="13">s-11</strain>
    </source>
</reference>
<dbReference type="InterPro" id="IPR003849">
    <property type="entry name" value="Preprotein_translocase_YajC"/>
</dbReference>
<evidence type="ECO:0000256" key="11">
    <source>
        <dbReference type="SAM" id="Phobius"/>
    </source>
</evidence>
<keyword evidence="3" id="KW-0813">Transport</keyword>
<name>A0A7W1X773_9BACL</name>
<protein>
    <submittedName>
        <fullName evidence="12">Preprotein translocase subunit YajC</fullName>
    </submittedName>
</protein>
<evidence type="ECO:0000313" key="13">
    <source>
        <dbReference type="Proteomes" id="UP000530514"/>
    </source>
</evidence>
<dbReference type="NCBIfam" id="TIGR00739">
    <property type="entry name" value="yajC"/>
    <property type="match status" value="1"/>
</dbReference>
<dbReference type="AlphaFoldDB" id="A0A7W1X773"/>
<keyword evidence="9 11" id="KW-0472">Membrane</keyword>
<evidence type="ECO:0000256" key="8">
    <source>
        <dbReference type="ARBA" id="ARBA00023010"/>
    </source>
</evidence>
<evidence type="ECO:0000256" key="1">
    <source>
        <dbReference type="ARBA" id="ARBA00004162"/>
    </source>
</evidence>
<dbReference type="PRINTS" id="PR01853">
    <property type="entry name" value="YAJCTRNLCASE"/>
</dbReference>
<keyword evidence="13" id="KW-1185">Reference proteome</keyword>
<keyword evidence="6" id="KW-0653">Protein transport</keyword>
<evidence type="ECO:0000256" key="10">
    <source>
        <dbReference type="SAM" id="MobiDB-lite"/>
    </source>
</evidence>
<sequence>MNMLTQLAPLVLFLLIFYFLIIRPNNRQRKAKMEMLNNLRKGDKVITAGGIHGTVVDLNEEKVTLKVSDNTRITFERHAIDRVTNVEEKQETKKAEAKPQEVKES</sequence>
<comment type="subcellular location">
    <subcellularLocation>
        <location evidence="1">Cell membrane</location>
        <topology evidence="1">Single-pass membrane protein</topology>
    </subcellularLocation>
</comment>